<dbReference type="GO" id="GO:0006355">
    <property type="term" value="P:regulation of DNA-templated transcription"/>
    <property type="evidence" value="ECO:0007669"/>
    <property type="project" value="InterPro"/>
</dbReference>
<dbReference type="GO" id="GO:0046983">
    <property type="term" value="F:protein dimerization activity"/>
    <property type="evidence" value="ECO:0007669"/>
    <property type="project" value="InterPro"/>
</dbReference>
<feature type="transmembrane region" description="Helical" evidence="12">
    <location>
        <begin position="76"/>
        <end position="97"/>
    </location>
</feature>
<dbReference type="Proteomes" id="UP000314982">
    <property type="component" value="Unassembled WGS sequence"/>
</dbReference>
<feature type="domain" description="G-protein coupled receptors family 1 profile" evidence="13">
    <location>
        <begin position="57"/>
        <end position="267"/>
    </location>
</feature>
<dbReference type="STRING" id="62062.ENSHHUP00000085373"/>
<organism evidence="16 17">
    <name type="scientific">Hucho hucho</name>
    <name type="common">huchen</name>
    <dbReference type="NCBI Taxonomy" id="62062"/>
    <lineage>
        <taxon>Eukaryota</taxon>
        <taxon>Metazoa</taxon>
        <taxon>Chordata</taxon>
        <taxon>Craniata</taxon>
        <taxon>Vertebrata</taxon>
        <taxon>Euteleostomi</taxon>
        <taxon>Actinopterygii</taxon>
        <taxon>Neopterygii</taxon>
        <taxon>Teleostei</taxon>
        <taxon>Protacanthopterygii</taxon>
        <taxon>Salmoniformes</taxon>
        <taxon>Salmonidae</taxon>
        <taxon>Salmoninae</taxon>
        <taxon>Hucho</taxon>
    </lineage>
</organism>
<dbReference type="InterPro" id="IPR003650">
    <property type="entry name" value="Orange_dom"/>
</dbReference>
<dbReference type="FunFam" id="1.20.1070.10:FF:000142">
    <property type="entry name" value="G protein-coupled receptor 55"/>
    <property type="match status" value="1"/>
</dbReference>
<reference evidence="16" key="2">
    <citation type="submission" date="2025-08" db="UniProtKB">
        <authorList>
            <consortium name="Ensembl"/>
        </authorList>
    </citation>
    <scope>IDENTIFICATION</scope>
</reference>
<dbReference type="InterPro" id="IPR036638">
    <property type="entry name" value="HLH_DNA-bd_sf"/>
</dbReference>
<dbReference type="AlphaFoldDB" id="A0A4W5RH94"/>
<feature type="transmembrane region" description="Helical" evidence="12">
    <location>
        <begin position="155"/>
        <end position="176"/>
    </location>
</feature>
<evidence type="ECO:0000256" key="6">
    <source>
        <dbReference type="ARBA" id="ARBA00023136"/>
    </source>
</evidence>
<evidence type="ECO:0000256" key="4">
    <source>
        <dbReference type="ARBA" id="ARBA00022989"/>
    </source>
</evidence>
<dbReference type="GO" id="GO:0003677">
    <property type="term" value="F:DNA binding"/>
    <property type="evidence" value="ECO:0007669"/>
    <property type="project" value="InterPro"/>
</dbReference>
<feature type="transmembrane region" description="Helical" evidence="12">
    <location>
        <begin position="196"/>
        <end position="219"/>
    </location>
</feature>
<keyword evidence="2" id="KW-1003">Cell membrane</keyword>
<dbReference type="PROSITE" id="PS00237">
    <property type="entry name" value="G_PROTEIN_RECEP_F1_1"/>
    <property type="match status" value="1"/>
</dbReference>
<accession>A0A4W5RH94</accession>
<comment type="subcellular location">
    <subcellularLocation>
        <location evidence="1">Cell membrane</location>
        <topology evidence="1">Multi-pass membrane protein</topology>
    </subcellularLocation>
</comment>
<dbReference type="PANTHER" id="PTHR24232">
    <property type="entry name" value="G-PROTEIN COUPLED RECEPTOR"/>
    <property type="match status" value="1"/>
</dbReference>
<dbReference type="SUPFAM" id="SSF47459">
    <property type="entry name" value="HLH, helix-loop-helix DNA-binding domain"/>
    <property type="match status" value="1"/>
</dbReference>
<evidence type="ECO:0000256" key="3">
    <source>
        <dbReference type="ARBA" id="ARBA00022692"/>
    </source>
</evidence>
<feature type="compositionally biased region" description="Low complexity" evidence="11">
    <location>
        <begin position="454"/>
        <end position="472"/>
    </location>
</feature>
<dbReference type="SMART" id="SM00353">
    <property type="entry name" value="HLH"/>
    <property type="match status" value="1"/>
</dbReference>
<dbReference type="GO" id="GO:0005886">
    <property type="term" value="C:plasma membrane"/>
    <property type="evidence" value="ECO:0007669"/>
    <property type="project" value="UniProtKB-SubCell"/>
</dbReference>
<evidence type="ECO:0000256" key="7">
    <source>
        <dbReference type="ARBA" id="ARBA00023170"/>
    </source>
</evidence>
<dbReference type="Pfam" id="PF07527">
    <property type="entry name" value="Hairy_orange"/>
    <property type="match status" value="1"/>
</dbReference>
<evidence type="ECO:0000259" key="15">
    <source>
        <dbReference type="PROSITE" id="PS51054"/>
    </source>
</evidence>
<keyword evidence="9 10" id="KW-0807">Transducer</keyword>
<dbReference type="SUPFAM" id="SSF158457">
    <property type="entry name" value="Orange domain-like"/>
    <property type="match status" value="1"/>
</dbReference>
<reference evidence="16" key="3">
    <citation type="submission" date="2025-09" db="UniProtKB">
        <authorList>
            <consortium name="Ensembl"/>
        </authorList>
    </citation>
    <scope>IDENTIFICATION</scope>
</reference>
<evidence type="ECO:0000313" key="16">
    <source>
        <dbReference type="Ensembl" id="ENSHHUP00000085373.1"/>
    </source>
</evidence>
<protein>
    <submittedName>
        <fullName evidence="16">Hes family bHLH transcription factor 6</fullName>
    </submittedName>
</protein>
<keyword evidence="5 10" id="KW-0297">G-protein coupled receptor</keyword>
<dbReference type="PROSITE" id="PS51054">
    <property type="entry name" value="ORANGE"/>
    <property type="match status" value="1"/>
</dbReference>
<dbReference type="Pfam" id="PF00001">
    <property type="entry name" value="7tm_1"/>
    <property type="match status" value="1"/>
</dbReference>
<dbReference type="GO" id="GO:0004930">
    <property type="term" value="F:G protein-coupled receptor activity"/>
    <property type="evidence" value="ECO:0007669"/>
    <property type="project" value="UniProtKB-KW"/>
</dbReference>
<dbReference type="PANTHER" id="PTHR24232:SF56">
    <property type="entry name" value="G-PROTEIN COUPLED RECEPTOR 55"/>
    <property type="match status" value="1"/>
</dbReference>
<keyword evidence="3 10" id="KW-0812">Transmembrane</keyword>
<dbReference type="SUPFAM" id="SSF81321">
    <property type="entry name" value="Family A G protein-coupled receptor-like"/>
    <property type="match status" value="1"/>
</dbReference>
<feature type="transmembrane region" description="Helical" evidence="12">
    <location>
        <begin position="117"/>
        <end position="135"/>
    </location>
</feature>
<feature type="transmembrane region" description="Helical" evidence="12">
    <location>
        <begin position="44"/>
        <end position="69"/>
    </location>
</feature>
<dbReference type="PROSITE" id="PS50262">
    <property type="entry name" value="G_PROTEIN_RECEP_F1_2"/>
    <property type="match status" value="1"/>
</dbReference>
<reference evidence="17" key="1">
    <citation type="submission" date="2018-06" db="EMBL/GenBank/DDBJ databases">
        <title>Genome assembly of Danube salmon.</title>
        <authorList>
            <person name="Macqueen D.J."/>
            <person name="Gundappa M.K."/>
        </authorList>
    </citation>
    <scope>NUCLEOTIDE SEQUENCE [LARGE SCALE GENOMIC DNA]</scope>
</reference>
<evidence type="ECO:0000256" key="12">
    <source>
        <dbReference type="SAM" id="Phobius"/>
    </source>
</evidence>
<evidence type="ECO:0000313" key="17">
    <source>
        <dbReference type="Proteomes" id="UP000314982"/>
    </source>
</evidence>
<dbReference type="PRINTS" id="PR00237">
    <property type="entry name" value="GPCRRHODOPSN"/>
</dbReference>
<dbReference type="InterPro" id="IPR000276">
    <property type="entry name" value="GPCR_Rhodpsn"/>
</dbReference>
<keyword evidence="4 12" id="KW-1133">Transmembrane helix</keyword>
<keyword evidence="7 10" id="KW-0675">Receptor</keyword>
<dbReference type="Gene3D" id="1.20.1070.10">
    <property type="entry name" value="Rhodopsin 7-helix transmembrane proteins"/>
    <property type="match status" value="1"/>
</dbReference>
<dbReference type="PROSITE" id="PS50888">
    <property type="entry name" value="BHLH"/>
    <property type="match status" value="1"/>
</dbReference>
<evidence type="ECO:0000256" key="10">
    <source>
        <dbReference type="RuleBase" id="RU000688"/>
    </source>
</evidence>
<keyword evidence="17" id="KW-1185">Reference proteome</keyword>
<name>A0A4W5RH94_9TELE</name>
<feature type="region of interest" description="Disordered" evidence="11">
    <location>
        <begin position="454"/>
        <end position="474"/>
    </location>
</feature>
<feature type="domain" description="BHLH" evidence="14">
    <location>
        <begin position="265"/>
        <end position="352"/>
    </location>
</feature>
<evidence type="ECO:0000259" key="14">
    <source>
        <dbReference type="PROSITE" id="PS50888"/>
    </source>
</evidence>
<comment type="similarity">
    <text evidence="10">Belongs to the G-protein coupled receptor 1 family.</text>
</comment>
<dbReference type="GeneTree" id="ENSGT00940000161398"/>
<evidence type="ECO:0000256" key="11">
    <source>
        <dbReference type="SAM" id="MobiDB-lite"/>
    </source>
</evidence>
<keyword evidence="8" id="KW-0325">Glycoprotein</keyword>
<evidence type="ECO:0000256" key="5">
    <source>
        <dbReference type="ARBA" id="ARBA00023040"/>
    </source>
</evidence>
<dbReference type="Gene3D" id="6.10.250.980">
    <property type="match status" value="1"/>
</dbReference>
<dbReference type="Ensembl" id="ENSHHUT00000088041.1">
    <property type="protein sequence ID" value="ENSHHUP00000085373.1"/>
    <property type="gene ID" value="ENSHHUG00000049463.1"/>
</dbReference>
<evidence type="ECO:0000259" key="13">
    <source>
        <dbReference type="PROSITE" id="PS50262"/>
    </source>
</evidence>
<evidence type="ECO:0000256" key="8">
    <source>
        <dbReference type="ARBA" id="ARBA00023180"/>
    </source>
</evidence>
<feature type="transmembrane region" description="Helical" evidence="12">
    <location>
        <begin position="240"/>
        <end position="267"/>
    </location>
</feature>
<keyword evidence="6 12" id="KW-0472">Membrane</keyword>
<sequence length="509" mass="57074">MTKSISIGLPNVSHLLLSGTMTTNCSFTNCSFTEVDRLMKSLELAIYVPIFVCGLVLNILALVVFCFLLRKWTESTIYMTNLALLDLLLLLLLPFKMHATIHHWEAHHRFLCSFLESLYFVGMYGSIYTIACIAVDRWVAIRHPFRAKQLRSRRAALGTCILVWVVVLGGTSPIYSFRTVEKGSFHCFHGFSEKGWRPEVISCLLGFGFVGPALVLVVCSAQSIRTLRQSGNESHKNRACVRIIYSSLCAFLVPFTPSHLGILLQFLTRKPLVEKKRRARINESLQELRVLLADTDVRFCTSYVTLSDILPLFVSLHCKPVINLLSIWHSQLQLKMENAEVLEMTVKRVESILQSRAQEVDTVNREASERFAAGYIQCMHEVHTFVSNCPGIDATISAELLNHLLECMPLNDEDRFQVMLQDIMTDCSTNSNSTWPSSEGIYSALVSPGGKSISSGSSSALSPVPSTTSSDDLCSDLEETDSEQIHISMDAENQDVLNMPTAESMWRPW</sequence>
<evidence type="ECO:0000256" key="1">
    <source>
        <dbReference type="ARBA" id="ARBA00004651"/>
    </source>
</evidence>
<dbReference type="InterPro" id="IPR011598">
    <property type="entry name" value="bHLH_dom"/>
</dbReference>
<dbReference type="InterPro" id="IPR017452">
    <property type="entry name" value="GPCR_Rhodpsn_7TM"/>
</dbReference>
<dbReference type="GO" id="GO:0007200">
    <property type="term" value="P:phospholipase C-activating G protein-coupled receptor signaling pathway"/>
    <property type="evidence" value="ECO:0007669"/>
    <property type="project" value="TreeGrafter"/>
</dbReference>
<evidence type="ECO:0000256" key="2">
    <source>
        <dbReference type="ARBA" id="ARBA00022475"/>
    </source>
</evidence>
<evidence type="ECO:0000256" key="9">
    <source>
        <dbReference type="ARBA" id="ARBA00023224"/>
    </source>
</evidence>
<feature type="domain" description="Orange" evidence="15">
    <location>
        <begin position="371"/>
        <end position="404"/>
    </location>
</feature>
<proteinExistence type="inferred from homology"/>
<dbReference type="GO" id="GO:0035025">
    <property type="term" value="P:positive regulation of Rho protein signal transduction"/>
    <property type="evidence" value="ECO:0007669"/>
    <property type="project" value="TreeGrafter"/>
</dbReference>